<comment type="caution">
    <text evidence="6">The sequence shown here is derived from an EMBL/GenBank/DDBJ whole genome shotgun (WGS) entry which is preliminary data.</text>
</comment>
<protein>
    <recommendedName>
        <fullName evidence="5">AtC3H23-like CCCH zinc finger domain-containing protein</fullName>
    </recommendedName>
</protein>
<dbReference type="InterPro" id="IPR057444">
    <property type="entry name" value="Znf-CCCH_AtC3H23-like"/>
</dbReference>
<organism evidence="6 7">
    <name type="scientific">Kingdonia uniflora</name>
    <dbReference type="NCBI Taxonomy" id="39325"/>
    <lineage>
        <taxon>Eukaryota</taxon>
        <taxon>Viridiplantae</taxon>
        <taxon>Streptophyta</taxon>
        <taxon>Embryophyta</taxon>
        <taxon>Tracheophyta</taxon>
        <taxon>Spermatophyta</taxon>
        <taxon>Magnoliopsida</taxon>
        <taxon>Ranunculales</taxon>
        <taxon>Circaeasteraceae</taxon>
        <taxon>Kingdonia</taxon>
    </lineage>
</organism>
<gene>
    <name evidence="6" type="ORF">GIB67_022882</name>
</gene>
<dbReference type="Proteomes" id="UP000541444">
    <property type="component" value="Unassembled WGS sequence"/>
</dbReference>
<proteinExistence type="predicted"/>
<keyword evidence="7" id="KW-1185">Reference proteome</keyword>
<sequence length="246" mass="27609">MRASYSVKLFEASKSKRIDSSILSLEGVIKTILIPESAGPADPFVRSLYPDVVIHSAHSSNGLGAAHNPEIARFGINDIKNDVDSGWSYGNRRSLEADCDPWLKELAEYFTEPRGHYRRILEFNAYGETTKLGGASPKGESCEESDILCQEANIAGDEFRWYEFKVHRCARDRSHDWTGCPYAHPGDKAIRRDRSKFHYSGTACPDFRKGYYSATPDQLHLAPQLSPRSYSHLLFESPPSYDGSPL</sequence>
<dbReference type="PANTHER" id="PTHR14493">
    <property type="entry name" value="UNKEMPT FAMILY MEMBER"/>
    <property type="match status" value="1"/>
</dbReference>
<feature type="domain" description="AtC3H23-like CCCH zinc finger" evidence="5">
    <location>
        <begin position="158"/>
        <end position="191"/>
    </location>
</feature>
<evidence type="ECO:0000256" key="1">
    <source>
        <dbReference type="ARBA" id="ARBA00022723"/>
    </source>
</evidence>
<evidence type="ECO:0000256" key="2">
    <source>
        <dbReference type="ARBA" id="ARBA00022771"/>
    </source>
</evidence>
<dbReference type="Pfam" id="PF25512">
    <property type="entry name" value="zf-CCCH_AtC3H23"/>
    <property type="match status" value="1"/>
</dbReference>
<dbReference type="AlphaFoldDB" id="A0A7J7MWE5"/>
<evidence type="ECO:0000313" key="7">
    <source>
        <dbReference type="Proteomes" id="UP000541444"/>
    </source>
</evidence>
<dbReference type="EMBL" id="JACGCM010001198">
    <property type="protein sequence ID" value="KAF6159203.1"/>
    <property type="molecule type" value="Genomic_DNA"/>
</dbReference>
<name>A0A7J7MWE5_9MAGN</name>
<dbReference type="GO" id="GO:0003677">
    <property type="term" value="F:DNA binding"/>
    <property type="evidence" value="ECO:0007669"/>
    <property type="project" value="UniProtKB-KW"/>
</dbReference>
<evidence type="ECO:0000256" key="4">
    <source>
        <dbReference type="ARBA" id="ARBA00023125"/>
    </source>
</evidence>
<evidence type="ECO:0000259" key="5">
    <source>
        <dbReference type="Pfam" id="PF25512"/>
    </source>
</evidence>
<dbReference type="PANTHER" id="PTHR14493:SF155">
    <property type="entry name" value="ZINC FINGER CCCH DOMAIN-CONTAINING PROTEIN 20"/>
    <property type="match status" value="1"/>
</dbReference>
<keyword evidence="2" id="KW-0863">Zinc-finger</keyword>
<evidence type="ECO:0000256" key="3">
    <source>
        <dbReference type="ARBA" id="ARBA00022833"/>
    </source>
</evidence>
<keyword evidence="3" id="KW-0862">Zinc</keyword>
<dbReference type="OrthoDB" id="10577636at2759"/>
<dbReference type="GO" id="GO:0008270">
    <property type="term" value="F:zinc ion binding"/>
    <property type="evidence" value="ECO:0007669"/>
    <property type="project" value="UniProtKB-KW"/>
</dbReference>
<accession>A0A7J7MWE5</accession>
<dbReference type="InterPro" id="IPR045234">
    <property type="entry name" value="Unkempt-like"/>
</dbReference>
<keyword evidence="1" id="KW-0479">Metal-binding</keyword>
<reference evidence="6 7" key="1">
    <citation type="journal article" date="2020" name="IScience">
        <title>Genome Sequencing of the Endangered Kingdonia uniflora (Circaeasteraceae, Ranunculales) Reveals Potential Mechanisms of Evolutionary Specialization.</title>
        <authorList>
            <person name="Sun Y."/>
            <person name="Deng T."/>
            <person name="Zhang A."/>
            <person name="Moore M.J."/>
            <person name="Landis J.B."/>
            <person name="Lin N."/>
            <person name="Zhang H."/>
            <person name="Zhang X."/>
            <person name="Huang J."/>
            <person name="Zhang X."/>
            <person name="Sun H."/>
            <person name="Wang H."/>
        </authorList>
    </citation>
    <scope>NUCLEOTIDE SEQUENCE [LARGE SCALE GENOMIC DNA]</scope>
    <source>
        <strain evidence="6">TB1705</strain>
        <tissue evidence="6">Leaf</tissue>
    </source>
</reference>
<evidence type="ECO:0000313" key="6">
    <source>
        <dbReference type="EMBL" id="KAF6159203.1"/>
    </source>
</evidence>
<keyword evidence="4" id="KW-0238">DNA-binding</keyword>